<dbReference type="GO" id="GO:0005524">
    <property type="term" value="F:ATP binding"/>
    <property type="evidence" value="ECO:0007669"/>
    <property type="project" value="UniProtKB-KW"/>
</dbReference>
<dbReference type="Gene3D" id="3.30.590.10">
    <property type="entry name" value="Glutamine synthetase/guanido kinase, catalytic domain"/>
    <property type="match status" value="1"/>
</dbReference>
<dbReference type="GO" id="GO:0046872">
    <property type="term" value="F:metal ion binding"/>
    <property type="evidence" value="ECO:0007669"/>
    <property type="project" value="UniProtKB-KW"/>
</dbReference>
<keyword evidence="5" id="KW-0547">Nucleotide-binding</keyword>
<dbReference type="InterPro" id="IPR008146">
    <property type="entry name" value="Gln_synth_cat_dom"/>
</dbReference>
<reference evidence="12 13" key="1">
    <citation type="journal article" date="2019" name="Nat. Microbiol.">
        <title>Mediterranean grassland soil C-N compound turnover is dependent on rainfall and depth, and is mediated by genomically divergent microorganisms.</title>
        <authorList>
            <person name="Diamond S."/>
            <person name="Andeer P.F."/>
            <person name="Li Z."/>
            <person name="Crits-Christoph A."/>
            <person name="Burstein D."/>
            <person name="Anantharaman K."/>
            <person name="Lane K.R."/>
            <person name="Thomas B.C."/>
            <person name="Pan C."/>
            <person name="Northen T.R."/>
            <person name="Banfield J.F."/>
        </authorList>
    </citation>
    <scope>NUCLEOTIDE SEQUENCE [LARGE SCALE GENOMIC DNA]</scope>
    <source>
        <strain evidence="12">WS_4</strain>
    </source>
</reference>
<dbReference type="PANTHER" id="PTHR43785:SF12">
    <property type="entry name" value="TYPE-1 GLUTAMINE SYNTHETASE 2"/>
    <property type="match status" value="1"/>
</dbReference>
<evidence type="ECO:0000256" key="9">
    <source>
        <dbReference type="RuleBase" id="RU000384"/>
    </source>
</evidence>
<evidence type="ECO:0000256" key="6">
    <source>
        <dbReference type="ARBA" id="ARBA00022840"/>
    </source>
</evidence>
<dbReference type="Proteomes" id="UP000319829">
    <property type="component" value="Unassembled WGS sequence"/>
</dbReference>
<sequence length="416" mass="46865">MGSGTKESVGITLRVLQEALDEGVGIDGSSVEGFARIYESDLVAMPDPGTFQMLPWKVNGEHVGRLICDILNPDGSPYAGDTRHVLKRALKRIEKQGYTFYLGPELEYFYFKGVHDRTLLDSAGYFDQVPDDIGTELRSRTVEALQAMEISVEASHHEVASSQHEIDLKYSEALKMADQTITYRYVVKEIARQGGYYATFMPKPVYGENGSGMHIHQSLFKGGKNLFFDAKDKYHLSKAGRSYLAGLLNHMTEFASVTNQWVNSYKRLVPGFEAPVYIAWGQRNRSALVRVPMYKPGHEKATRVELRCPDPACNPYLAFAVCLAAGLKGIDTNAVLRPPVEEDIYEMSAHERGEIGIRSLPGSLIEAVELTEKSKLVRDALGEHVFTKFIQNKRIEWDAYRTRITDYELEKYYPIL</sequence>
<dbReference type="GO" id="GO:0006542">
    <property type="term" value="P:glutamine biosynthetic process"/>
    <property type="evidence" value="ECO:0007669"/>
    <property type="project" value="InterPro"/>
</dbReference>
<evidence type="ECO:0000256" key="7">
    <source>
        <dbReference type="ARBA" id="ARBA00022842"/>
    </source>
</evidence>
<organism evidence="12 13">
    <name type="scientific">Eiseniibacteriota bacterium</name>
    <dbReference type="NCBI Taxonomy" id="2212470"/>
    <lineage>
        <taxon>Bacteria</taxon>
        <taxon>Candidatus Eiseniibacteriota</taxon>
    </lineage>
</organism>
<dbReference type="PROSITE" id="PS51987">
    <property type="entry name" value="GS_CATALYTIC"/>
    <property type="match status" value="1"/>
</dbReference>
<evidence type="ECO:0000256" key="2">
    <source>
        <dbReference type="ARBA" id="ARBA00009897"/>
    </source>
</evidence>
<keyword evidence="6" id="KW-0067">ATP-binding</keyword>
<evidence type="ECO:0000256" key="8">
    <source>
        <dbReference type="PROSITE-ProRule" id="PRU01330"/>
    </source>
</evidence>
<dbReference type="SMART" id="SM01230">
    <property type="entry name" value="Gln-synt_C"/>
    <property type="match status" value="1"/>
</dbReference>
<dbReference type="InterPro" id="IPR027303">
    <property type="entry name" value="Gln_synth_gly_rich_site"/>
</dbReference>
<evidence type="ECO:0000256" key="1">
    <source>
        <dbReference type="ARBA" id="ARBA00001946"/>
    </source>
</evidence>
<keyword evidence="4" id="KW-0479">Metal-binding</keyword>
<dbReference type="GO" id="GO:0004356">
    <property type="term" value="F:glutamine synthetase activity"/>
    <property type="evidence" value="ECO:0007669"/>
    <property type="project" value="InterPro"/>
</dbReference>
<accession>A0A538SWG5</accession>
<dbReference type="InterPro" id="IPR008147">
    <property type="entry name" value="Gln_synt_N"/>
</dbReference>
<feature type="domain" description="GS catalytic" evidence="11">
    <location>
        <begin position="82"/>
        <end position="416"/>
    </location>
</feature>
<dbReference type="FunFam" id="3.30.590.10:FF:000003">
    <property type="entry name" value="Glutamine synthetase 2"/>
    <property type="match status" value="1"/>
</dbReference>
<gene>
    <name evidence="12" type="ORF">E6K74_02300</name>
</gene>
<feature type="domain" description="GS beta-grasp" evidence="10">
    <location>
        <begin position="1"/>
        <end position="75"/>
    </location>
</feature>
<dbReference type="SUPFAM" id="SSF54368">
    <property type="entry name" value="Glutamine synthetase, N-terminal domain"/>
    <property type="match status" value="1"/>
</dbReference>
<dbReference type="InterPro" id="IPR014746">
    <property type="entry name" value="Gln_synth/guanido_kin_cat_dom"/>
</dbReference>
<dbReference type="EMBL" id="VBOU01000015">
    <property type="protein sequence ID" value="TMQ55733.1"/>
    <property type="molecule type" value="Genomic_DNA"/>
</dbReference>
<dbReference type="InterPro" id="IPR036651">
    <property type="entry name" value="Gln_synt_N_sf"/>
</dbReference>
<evidence type="ECO:0000256" key="4">
    <source>
        <dbReference type="ARBA" id="ARBA00022723"/>
    </source>
</evidence>
<dbReference type="PROSITE" id="PS51986">
    <property type="entry name" value="GS_BETA_GRASP"/>
    <property type="match status" value="1"/>
</dbReference>
<evidence type="ECO:0000259" key="10">
    <source>
        <dbReference type="PROSITE" id="PS51986"/>
    </source>
</evidence>
<protein>
    <submittedName>
        <fullName evidence="12">Glutamine synthetase</fullName>
    </submittedName>
</protein>
<dbReference type="SUPFAM" id="SSF55931">
    <property type="entry name" value="Glutamine synthetase/guanido kinase"/>
    <property type="match status" value="1"/>
</dbReference>
<keyword evidence="3" id="KW-0436">Ligase</keyword>
<dbReference type="Gene3D" id="3.10.20.70">
    <property type="entry name" value="Glutamine synthetase, N-terminal domain"/>
    <property type="match status" value="1"/>
</dbReference>
<proteinExistence type="inferred from homology"/>
<dbReference type="PROSITE" id="PS00181">
    <property type="entry name" value="GLNA_ATP"/>
    <property type="match status" value="1"/>
</dbReference>
<keyword evidence="7" id="KW-0460">Magnesium</keyword>
<evidence type="ECO:0000313" key="12">
    <source>
        <dbReference type="EMBL" id="TMQ55733.1"/>
    </source>
</evidence>
<evidence type="ECO:0000256" key="5">
    <source>
        <dbReference type="ARBA" id="ARBA00022741"/>
    </source>
</evidence>
<evidence type="ECO:0000313" key="13">
    <source>
        <dbReference type="Proteomes" id="UP000319829"/>
    </source>
</evidence>
<comment type="cofactor">
    <cofactor evidence="1">
        <name>Mg(2+)</name>
        <dbReference type="ChEBI" id="CHEBI:18420"/>
    </cofactor>
</comment>
<dbReference type="AlphaFoldDB" id="A0A538SWG5"/>
<evidence type="ECO:0000256" key="3">
    <source>
        <dbReference type="ARBA" id="ARBA00022598"/>
    </source>
</evidence>
<comment type="caution">
    <text evidence="12">The sequence shown here is derived from an EMBL/GenBank/DDBJ whole genome shotgun (WGS) entry which is preliminary data.</text>
</comment>
<name>A0A538SWG5_UNCEI</name>
<comment type="similarity">
    <text evidence="2 8 9">Belongs to the glutamine synthetase family.</text>
</comment>
<evidence type="ECO:0000259" key="11">
    <source>
        <dbReference type="PROSITE" id="PS51987"/>
    </source>
</evidence>
<dbReference type="PANTHER" id="PTHR43785">
    <property type="entry name" value="GAMMA-GLUTAMYLPUTRESCINE SYNTHETASE"/>
    <property type="match status" value="1"/>
</dbReference>
<dbReference type="Pfam" id="PF00120">
    <property type="entry name" value="Gln-synt_C"/>
    <property type="match status" value="1"/>
</dbReference>
<dbReference type="Pfam" id="PF03951">
    <property type="entry name" value="Gln-synt_N"/>
    <property type="match status" value="1"/>
</dbReference>